<sequence>MNINFRLLLIVIFFTLFKNKGTSQDRNWQDFLSHFPSTNEILKIPSHNDLIKTISTDILSKYLWSDSTKVMTPRGKEKKRVYVPNSILKGKEFVYPLGYKPSRILMVSGLSKSGKECDFKGNVYPLYQIKIDDNLLIGYSYFDPAEGLLITTLIVLNKSFQMIGHFGFAYGVNWQYCDNTLEEILEETKPYSAPVKILDNGFLLHDQMVGSYYENTLNDQYWKVIIREDGKFEIVEERKNYEDGTVTLWSKYGYHVSDPDGYTNLRESPSTSSEIISQVKNDAMLEILDANSDWWKVRTLEGREGYMHKSRIVKGDGE</sequence>
<organism evidence="2 3">
    <name type="scientific">Flagellimonas maritima</name>
    <dbReference type="NCBI Taxonomy" id="1383885"/>
    <lineage>
        <taxon>Bacteria</taxon>
        <taxon>Pseudomonadati</taxon>
        <taxon>Bacteroidota</taxon>
        <taxon>Flavobacteriia</taxon>
        <taxon>Flavobacteriales</taxon>
        <taxon>Flavobacteriaceae</taxon>
        <taxon>Flagellimonas</taxon>
    </lineage>
</organism>
<dbReference type="EMBL" id="CP030104">
    <property type="protein sequence ID" value="AWX43042.1"/>
    <property type="molecule type" value="Genomic_DNA"/>
</dbReference>
<dbReference type="Proteomes" id="UP000248536">
    <property type="component" value="Chromosome"/>
</dbReference>
<protein>
    <recommendedName>
        <fullName evidence="1">SH3b domain-containing protein</fullName>
    </recommendedName>
</protein>
<evidence type="ECO:0000313" key="2">
    <source>
        <dbReference type="EMBL" id="AWX43042.1"/>
    </source>
</evidence>
<dbReference type="InterPro" id="IPR003646">
    <property type="entry name" value="SH3-like_bac-type"/>
</dbReference>
<dbReference type="PROSITE" id="PS51781">
    <property type="entry name" value="SH3B"/>
    <property type="match status" value="1"/>
</dbReference>
<dbReference type="AlphaFoldDB" id="A0A2Z4LML0"/>
<feature type="domain" description="SH3b" evidence="1">
    <location>
        <begin position="251"/>
        <end position="316"/>
    </location>
</feature>
<name>A0A2Z4LML0_9FLAO</name>
<dbReference type="RefSeq" id="WP_112376659.1">
    <property type="nucleotide sequence ID" value="NZ_CP030104.1"/>
</dbReference>
<evidence type="ECO:0000313" key="3">
    <source>
        <dbReference type="Proteomes" id="UP000248536"/>
    </source>
</evidence>
<reference evidence="2 3" key="1">
    <citation type="submission" date="2018-06" db="EMBL/GenBank/DDBJ databases">
        <title>Spongiibacterium sp. HME9304 Genome sequencing and assembly.</title>
        <authorList>
            <person name="Kang H."/>
            <person name="Kim H."/>
            <person name="Joh K."/>
        </authorList>
    </citation>
    <scope>NUCLEOTIDE SEQUENCE [LARGE SCALE GENOMIC DNA]</scope>
    <source>
        <strain evidence="2 3">HME9304</strain>
    </source>
</reference>
<gene>
    <name evidence="2" type="ORF">HME9304_00029</name>
</gene>
<accession>A0A2Z4LML0</accession>
<dbReference type="OrthoDB" id="7054664at2"/>
<evidence type="ECO:0000259" key="1">
    <source>
        <dbReference type="PROSITE" id="PS51781"/>
    </source>
</evidence>
<dbReference type="Pfam" id="PF08239">
    <property type="entry name" value="SH3_3"/>
    <property type="match status" value="1"/>
</dbReference>
<proteinExistence type="predicted"/>
<dbReference type="SMART" id="SM00287">
    <property type="entry name" value="SH3b"/>
    <property type="match status" value="1"/>
</dbReference>
<keyword evidence="3" id="KW-1185">Reference proteome</keyword>
<dbReference type="KEGG" id="spon:HME9304_00029"/>
<dbReference type="Gene3D" id="2.30.30.40">
    <property type="entry name" value="SH3 Domains"/>
    <property type="match status" value="1"/>
</dbReference>